<evidence type="ECO:0000256" key="6">
    <source>
        <dbReference type="SAM" id="Coils"/>
    </source>
</evidence>
<evidence type="ECO:0000256" key="3">
    <source>
        <dbReference type="ARBA" id="ARBA00022771"/>
    </source>
</evidence>
<dbReference type="PROSITE" id="PS00028">
    <property type="entry name" value="ZINC_FINGER_C2H2_1"/>
    <property type="match status" value="1"/>
</dbReference>
<dbReference type="PANTHER" id="PTHR23215">
    <property type="entry name" value="ZINC FINGER PROTEIN 207"/>
    <property type="match status" value="1"/>
</dbReference>
<evidence type="ECO:0000256" key="7">
    <source>
        <dbReference type="SAM" id="MobiDB-lite"/>
    </source>
</evidence>
<dbReference type="EMBL" id="OA566359">
    <property type="protein sequence ID" value="CAD7198772.1"/>
    <property type="molecule type" value="Genomic_DNA"/>
</dbReference>
<keyword evidence="6" id="KW-0175">Coiled coil</keyword>
<keyword evidence="4" id="KW-0862">Zinc</keyword>
<evidence type="ECO:0000256" key="5">
    <source>
        <dbReference type="ARBA" id="ARBA00023242"/>
    </source>
</evidence>
<keyword evidence="2" id="KW-0479">Metal-binding</keyword>
<organism evidence="9">
    <name type="scientific">Timema douglasi</name>
    <name type="common">Walking stick</name>
    <dbReference type="NCBI Taxonomy" id="61478"/>
    <lineage>
        <taxon>Eukaryota</taxon>
        <taxon>Metazoa</taxon>
        <taxon>Ecdysozoa</taxon>
        <taxon>Arthropoda</taxon>
        <taxon>Hexapoda</taxon>
        <taxon>Insecta</taxon>
        <taxon>Pterygota</taxon>
        <taxon>Neoptera</taxon>
        <taxon>Polyneoptera</taxon>
        <taxon>Phasmatodea</taxon>
        <taxon>Timematodea</taxon>
        <taxon>Timematoidea</taxon>
        <taxon>Timematidae</taxon>
        <taxon>Timema</taxon>
    </lineage>
</organism>
<dbReference type="InterPro" id="IPR013087">
    <property type="entry name" value="Znf_C2H2_type"/>
</dbReference>
<feature type="region of interest" description="Disordered" evidence="7">
    <location>
        <begin position="567"/>
        <end position="601"/>
    </location>
</feature>
<accession>A0A7R8VHM5</accession>
<feature type="compositionally biased region" description="Gly residues" evidence="7">
    <location>
        <begin position="358"/>
        <end position="371"/>
    </location>
</feature>
<feature type="compositionally biased region" description="Polar residues" evidence="7">
    <location>
        <begin position="582"/>
        <end position="595"/>
    </location>
</feature>
<evidence type="ECO:0000259" key="8">
    <source>
        <dbReference type="PROSITE" id="PS00028"/>
    </source>
</evidence>
<dbReference type="GO" id="GO:0008270">
    <property type="term" value="F:zinc ion binding"/>
    <property type="evidence" value="ECO:0007669"/>
    <property type="project" value="UniProtKB-KW"/>
</dbReference>
<name>A0A7R8VHM5_TIMDO</name>
<feature type="region of interest" description="Disordered" evidence="7">
    <location>
        <begin position="440"/>
        <end position="536"/>
    </location>
</feature>
<evidence type="ECO:0000256" key="4">
    <source>
        <dbReference type="ARBA" id="ARBA00022833"/>
    </source>
</evidence>
<gene>
    <name evidence="9" type="ORF">TDIB3V08_LOCUS5049</name>
</gene>
<feature type="region of interest" description="Disordered" evidence="7">
    <location>
        <begin position="343"/>
        <end position="377"/>
    </location>
</feature>
<comment type="subcellular location">
    <subcellularLocation>
        <location evidence="1">Nucleus</location>
    </subcellularLocation>
</comment>
<feature type="domain" description="C2H2-type" evidence="8">
    <location>
        <begin position="289"/>
        <end position="310"/>
    </location>
</feature>
<feature type="compositionally biased region" description="Low complexity" evidence="7">
    <location>
        <begin position="460"/>
        <end position="487"/>
    </location>
</feature>
<feature type="compositionally biased region" description="Low complexity" evidence="7">
    <location>
        <begin position="440"/>
        <end position="449"/>
    </location>
</feature>
<protein>
    <recommendedName>
        <fullName evidence="8">C2H2-type domain-containing protein</fullName>
    </recommendedName>
</protein>
<reference evidence="9" key="1">
    <citation type="submission" date="2020-11" db="EMBL/GenBank/DDBJ databases">
        <authorList>
            <person name="Tran Van P."/>
        </authorList>
    </citation>
    <scope>NUCLEOTIDE SEQUENCE</scope>
</reference>
<sequence length="763" mass="84815">MENKVLREEVNNLMKYNERLNKNMEEEAKQENEELQQYVKVNNLEIHGLPYLKNENYLEIKEVKFGNDTLTHSASEKTSGSPRNHVFPLFRKHLIMRHFSFPPPSSAHIIPNLLQPSVEGGTSTPSRNEEYDDHEVLAVGSTAAMDRTTRIPVVPHLEHDDEGDDRSNHVGNNDSSVTSLHNRSHPSRVTIQVHEDASYTKALRTSYTHDLDDLRNLDHHGAQHDDVTKTFAQHEQPTFSIKEKLWEMGRKKKKMSKPWCWYPLPLYCNREFDDEKILIQHQKAKHFKCHICHKKLYTGPGLSIHCMQVHKETIDKVPNSLPNRSNIEIEIYGMEGIPPDDIKEHERQRQGPMPGPGPGGMMQGMMQGGPQGPMNPNMPPHMGQFGPHMGHHHPMMGPMGPMGPPFMGPGVLLYTLCCSDDVVLFVLRWWNRMPMMGPMGPHQPGMNMGHPGGHPHHHQQQQQQQQQQQNKPLFPSAATTTTTTTSAPVGADFKPITTSSASGAPIGPVKPTFPAYSNSSSSGSQTTTPAPTVDEPAKKVALINTTGPSSKIIHPQEDISLEEVRAKVPKYQPPRPVPVKTVDSSTSTPHPQQLQPAPPSSVAVMEVRGPNITTSTANMTNRDLANQYSWFTQVREMQNQERRGGPMGPGQGGPMQQMGPRFPQRPMSVGPVPVSMVGPPPVSSMTIVTSMPGHHMMRPAMHPAMMGGNMNMIRPPPMGLPPGELDLLPGLIGPMPGTMHPYGPPMSFPGPPMLTPMMHPRFR</sequence>
<feature type="region of interest" description="Disordered" evidence="7">
    <location>
        <begin position="156"/>
        <end position="190"/>
    </location>
</feature>
<feature type="compositionally biased region" description="Polar residues" evidence="7">
    <location>
        <begin position="169"/>
        <end position="181"/>
    </location>
</feature>
<evidence type="ECO:0000313" key="9">
    <source>
        <dbReference type="EMBL" id="CAD7198772.1"/>
    </source>
</evidence>
<feature type="coiled-coil region" evidence="6">
    <location>
        <begin position="3"/>
        <end position="41"/>
    </location>
</feature>
<proteinExistence type="predicted"/>
<evidence type="ECO:0000256" key="2">
    <source>
        <dbReference type="ARBA" id="ARBA00022723"/>
    </source>
</evidence>
<evidence type="ECO:0000256" key="1">
    <source>
        <dbReference type="ARBA" id="ARBA00004123"/>
    </source>
</evidence>
<dbReference type="GO" id="GO:0005634">
    <property type="term" value="C:nucleus"/>
    <property type="evidence" value="ECO:0007669"/>
    <property type="project" value="UniProtKB-SubCell"/>
</dbReference>
<keyword evidence="3" id="KW-0863">Zinc-finger</keyword>
<dbReference type="CDD" id="cd20908">
    <property type="entry name" value="SUF4-like"/>
    <property type="match status" value="1"/>
</dbReference>
<dbReference type="PANTHER" id="PTHR23215:SF0">
    <property type="entry name" value="BUB3-INTERACTING AND GLEBS MOTIF-CONTAINING PROTEIN ZNF207"/>
    <property type="match status" value="1"/>
</dbReference>
<dbReference type="AlphaFoldDB" id="A0A7R8VHM5"/>
<keyword evidence="5" id="KW-0539">Nucleus</keyword>